<evidence type="ECO:0000313" key="7">
    <source>
        <dbReference type="Ensembl" id="ENSSPUP00000002598.1"/>
    </source>
</evidence>
<dbReference type="Gene3D" id="6.10.250.1730">
    <property type="match status" value="1"/>
</dbReference>
<protein>
    <submittedName>
        <fullName evidence="7">XIAP associated factor 1</fullName>
    </submittedName>
</protein>
<feature type="compositionally biased region" description="Pro residues" evidence="4">
    <location>
        <begin position="205"/>
        <end position="218"/>
    </location>
</feature>
<feature type="region of interest" description="Disordered" evidence="4">
    <location>
        <begin position="195"/>
        <end position="260"/>
    </location>
</feature>
<dbReference type="GO" id="GO:0005654">
    <property type="term" value="C:nucleoplasm"/>
    <property type="evidence" value="ECO:0007669"/>
    <property type="project" value="Ensembl"/>
</dbReference>
<evidence type="ECO:0000259" key="6">
    <source>
        <dbReference type="Pfam" id="PF21366"/>
    </source>
</evidence>
<evidence type="ECO:0000256" key="4">
    <source>
        <dbReference type="SAM" id="MobiDB-lite"/>
    </source>
</evidence>
<dbReference type="AlphaFoldDB" id="A0A8D0GAI2"/>
<keyword evidence="8" id="KW-1185">Reference proteome</keyword>
<feature type="domain" description="XIAP-associated factor 1 C-terminal" evidence="5">
    <location>
        <begin position="268"/>
        <end position="309"/>
    </location>
</feature>
<dbReference type="Pfam" id="PF21366">
    <property type="entry name" value="TRAFD1-XIAF1_ZnF"/>
    <property type="match status" value="1"/>
</dbReference>
<gene>
    <name evidence="7" type="primary">XAF1</name>
</gene>
<name>A0A8D0GAI2_SPHPU</name>
<dbReference type="Pfam" id="PF18608">
    <property type="entry name" value="XAF1_C"/>
    <property type="match status" value="1"/>
</dbReference>
<dbReference type="InterPro" id="IPR049439">
    <property type="entry name" value="TRAFD1-XIAF1_Znf"/>
</dbReference>
<dbReference type="InterPro" id="IPR013083">
    <property type="entry name" value="Znf_RING/FYVE/PHD"/>
</dbReference>
<dbReference type="InterPro" id="IPR051986">
    <property type="entry name" value="Innate_Immune_Apopt_Reg"/>
</dbReference>
<dbReference type="GO" id="GO:0005739">
    <property type="term" value="C:mitochondrion"/>
    <property type="evidence" value="ECO:0007669"/>
    <property type="project" value="Ensembl"/>
</dbReference>
<dbReference type="GeneTree" id="ENSGT00530000063869"/>
<dbReference type="PANTHER" id="PTHR16295:SF17">
    <property type="entry name" value="XIAP-ASSOCIATED FACTOR 1"/>
    <property type="match status" value="1"/>
</dbReference>
<keyword evidence="3" id="KW-0862">Zinc</keyword>
<dbReference type="GO" id="GO:0140313">
    <property type="term" value="F:molecular sequestering activity"/>
    <property type="evidence" value="ECO:0007669"/>
    <property type="project" value="Ensembl"/>
</dbReference>
<evidence type="ECO:0000313" key="8">
    <source>
        <dbReference type="Proteomes" id="UP000694392"/>
    </source>
</evidence>
<dbReference type="GO" id="GO:0032480">
    <property type="term" value="P:negative regulation of type I interferon production"/>
    <property type="evidence" value="ECO:0007669"/>
    <property type="project" value="Ensembl"/>
</dbReference>
<keyword evidence="2" id="KW-0863">Zinc-finger</keyword>
<proteinExistence type="predicted"/>
<sequence>MKVKEERSSRPTMEETVVVEEEERFCKNCKRDVLAVNFSLHEAHCTRFLAICPECDMPVALKEMKEHVEKAHAKVRCKLCHQFMQQYLVENHESNECSERVTKCGFCELDMPSRQLQEHVDICGSRTERCWDCRKYVMYKDLESHKELCQNRAGLSNHASKTNLCHVCHKWFPDDQYLQHLNDCNPLPKLLGALSTQSPTEASPPHSPLHLPSPPSSPLTPKKTEKDVRPKRKEKELSAISKPSLKPPKNKMPTSRPAFTSTLVPTMMQSLEDTGYDKLLACSHCNILLPSPTLRKHEKKCLHSAPLHNMMNNPRRSPRGHKKEEESF</sequence>
<feature type="domain" description="TRAFD1/XAF1 zinc finger" evidence="6">
    <location>
        <begin position="115"/>
        <end position="149"/>
    </location>
</feature>
<dbReference type="GO" id="GO:0008270">
    <property type="term" value="F:zinc ion binding"/>
    <property type="evidence" value="ECO:0007669"/>
    <property type="project" value="UniProtKB-KW"/>
</dbReference>
<dbReference type="GO" id="GO:0032481">
    <property type="term" value="P:positive regulation of type I interferon production"/>
    <property type="evidence" value="ECO:0007669"/>
    <property type="project" value="Ensembl"/>
</dbReference>
<organism evidence="7 8">
    <name type="scientific">Sphenodon punctatus</name>
    <name type="common">Tuatara</name>
    <name type="synonym">Hatteria punctata</name>
    <dbReference type="NCBI Taxonomy" id="8508"/>
    <lineage>
        <taxon>Eukaryota</taxon>
        <taxon>Metazoa</taxon>
        <taxon>Chordata</taxon>
        <taxon>Craniata</taxon>
        <taxon>Vertebrata</taxon>
        <taxon>Euteleostomi</taxon>
        <taxon>Lepidosauria</taxon>
        <taxon>Sphenodontia</taxon>
        <taxon>Sphenodontidae</taxon>
        <taxon>Sphenodon</taxon>
    </lineage>
</organism>
<accession>A0A8D0GAI2</accession>
<reference evidence="7" key="1">
    <citation type="submission" date="2025-08" db="UniProtKB">
        <authorList>
            <consortium name="Ensembl"/>
        </authorList>
    </citation>
    <scope>IDENTIFICATION</scope>
</reference>
<dbReference type="GO" id="GO:0035456">
    <property type="term" value="P:response to interferon-beta"/>
    <property type="evidence" value="ECO:0007669"/>
    <property type="project" value="Ensembl"/>
</dbReference>
<dbReference type="InterPro" id="IPR041386">
    <property type="entry name" value="XAF1_C"/>
</dbReference>
<dbReference type="GO" id="GO:0006511">
    <property type="term" value="P:ubiquitin-dependent protein catabolic process"/>
    <property type="evidence" value="ECO:0007669"/>
    <property type="project" value="Ensembl"/>
</dbReference>
<dbReference type="PANTHER" id="PTHR16295">
    <property type="entry name" value="TRAF-TYPE ZINC FINGER PROTEIN-RELATED"/>
    <property type="match status" value="1"/>
</dbReference>
<evidence type="ECO:0000259" key="5">
    <source>
        <dbReference type="Pfam" id="PF18608"/>
    </source>
</evidence>
<dbReference type="InterPro" id="IPR031220">
    <property type="entry name" value="XAF1_C_sf"/>
</dbReference>
<evidence type="ECO:0000256" key="3">
    <source>
        <dbReference type="ARBA" id="ARBA00022833"/>
    </source>
</evidence>
<dbReference type="Gene3D" id="3.30.40.10">
    <property type="entry name" value="Zinc/RING finger domain, C3HC4 (zinc finger)"/>
    <property type="match status" value="2"/>
</dbReference>
<evidence type="ECO:0000256" key="2">
    <source>
        <dbReference type="ARBA" id="ARBA00022771"/>
    </source>
</evidence>
<feature type="region of interest" description="Disordered" evidence="4">
    <location>
        <begin position="307"/>
        <end position="328"/>
    </location>
</feature>
<dbReference type="Ensembl" id="ENSSPUT00000002750.1">
    <property type="protein sequence ID" value="ENSSPUP00000002598.1"/>
    <property type="gene ID" value="ENSSPUG00000002015.1"/>
</dbReference>
<dbReference type="Proteomes" id="UP000694392">
    <property type="component" value="Unplaced"/>
</dbReference>
<dbReference type="GO" id="GO:0006915">
    <property type="term" value="P:apoptotic process"/>
    <property type="evidence" value="ECO:0007669"/>
    <property type="project" value="InterPro"/>
</dbReference>
<evidence type="ECO:0000256" key="1">
    <source>
        <dbReference type="ARBA" id="ARBA00022723"/>
    </source>
</evidence>
<keyword evidence="1" id="KW-0479">Metal-binding</keyword>
<reference evidence="7" key="2">
    <citation type="submission" date="2025-09" db="UniProtKB">
        <authorList>
            <consortium name="Ensembl"/>
        </authorList>
    </citation>
    <scope>IDENTIFICATION</scope>
</reference>
<feature type="compositionally biased region" description="Basic and acidic residues" evidence="4">
    <location>
        <begin position="222"/>
        <end position="237"/>
    </location>
</feature>